<evidence type="ECO:0000256" key="3">
    <source>
        <dbReference type="ARBA" id="ARBA00023180"/>
    </source>
</evidence>
<dbReference type="GO" id="GO:0031505">
    <property type="term" value="P:fungal-type cell wall organization"/>
    <property type="evidence" value="ECO:0007669"/>
    <property type="project" value="TreeGrafter"/>
</dbReference>
<dbReference type="PANTHER" id="PTHR31018">
    <property type="entry name" value="SPORULATION-SPECIFIC PROTEIN-RELATED"/>
    <property type="match status" value="1"/>
</dbReference>
<gene>
    <name evidence="5" type="ORF">AAL_00835</name>
</gene>
<evidence type="ECO:0000256" key="4">
    <source>
        <dbReference type="SAM" id="SignalP"/>
    </source>
</evidence>
<keyword evidence="3" id="KW-0325">Glycoprotein</keyword>
<dbReference type="EMBL" id="AZGY01000001">
    <property type="protein sequence ID" value="OAA33370.1"/>
    <property type="molecule type" value="Genomic_DNA"/>
</dbReference>
<dbReference type="SUPFAM" id="SSF52058">
    <property type="entry name" value="L domain-like"/>
    <property type="match status" value="1"/>
</dbReference>
<reference evidence="5 6" key="1">
    <citation type="journal article" date="2016" name="Genome Biol. Evol.">
        <title>Divergent and convergent evolution of fungal pathogenicity.</title>
        <authorList>
            <person name="Shang Y."/>
            <person name="Xiao G."/>
            <person name="Zheng P."/>
            <person name="Cen K."/>
            <person name="Zhan S."/>
            <person name="Wang C."/>
        </authorList>
    </citation>
    <scope>NUCLEOTIDE SEQUENCE [LARGE SCALE GENOMIC DNA]</scope>
    <source>
        <strain evidence="5 6">RCEF 2490</strain>
    </source>
</reference>
<feature type="chain" id="PRO_5007881023" evidence="4">
    <location>
        <begin position="20"/>
        <end position="390"/>
    </location>
</feature>
<accession>A0A166V7Z8</accession>
<protein>
    <submittedName>
        <fullName evidence="5">ECM33-like protein</fullName>
    </submittedName>
</protein>
<organism evidence="5 6">
    <name type="scientific">Moelleriella libera RCEF 2490</name>
    <dbReference type="NCBI Taxonomy" id="1081109"/>
    <lineage>
        <taxon>Eukaryota</taxon>
        <taxon>Fungi</taxon>
        <taxon>Dikarya</taxon>
        <taxon>Ascomycota</taxon>
        <taxon>Pezizomycotina</taxon>
        <taxon>Sordariomycetes</taxon>
        <taxon>Hypocreomycetidae</taxon>
        <taxon>Hypocreales</taxon>
        <taxon>Clavicipitaceae</taxon>
        <taxon>Moelleriella</taxon>
    </lineage>
</organism>
<dbReference type="InterPro" id="IPR051648">
    <property type="entry name" value="CWI-Assembly_Regulator"/>
</dbReference>
<evidence type="ECO:0000256" key="2">
    <source>
        <dbReference type="ARBA" id="ARBA00022729"/>
    </source>
</evidence>
<dbReference type="GO" id="GO:0005886">
    <property type="term" value="C:plasma membrane"/>
    <property type="evidence" value="ECO:0007669"/>
    <property type="project" value="TreeGrafter"/>
</dbReference>
<dbReference type="OrthoDB" id="536881at2759"/>
<evidence type="ECO:0000256" key="1">
    <source>
        <dbReference type="ARBA" id="ARBA00004196"/>
    </source>
</evidence>
<dbReference type="GO" id="GO:0009277">
    <property type="term" value="C:fungal-type cell wall"/>
    <property type="evidence" value="ECO:0007669"/>
    <property type="project" value="TreeGrafter"/>
</dbReference>
<name>A0A166V7Z8_9HYPO</name>
<sequence length="390" mass="40780">MHSVNFVAAVLAVAGLASAQSTCTSDITITQATPVINCDVVDADVTVDPNLGGSLSIEGPKQIKGNMIINNATKLISVSSSTINAIGGTLRLEGLQFLSNFNMQALKSVKSLEMINLSQLSGFTFGTSGVTKCSSINVQDTFISNLDGLNVATADNITISNNRRLNSFDFSLENVTNTLSVVKNAASMQVRMSKLRMAGELDFRSIKSFDAPVLETANRVSFQESPELLSVSANNLSMIKDSLTFDNNKALTNISFLALTKISGDMTIRNNTALLKINNFPQLMTIGSVLLAGSFNTVEIPKLNDIKGTVTVTSTTDISEFCGFFDGLKTKGAIQGKESCTSNNTKALTGGSGGTSGGKNGTSGDSAAMSIGVNAAMLGLAAAVGFAQLF</sequence>
<keyword evidence="6" id="KW-1185">Reference proteome</keyword>
<proteinExistence type="predicted"/>
<feature type="signal peptide" evidence="4">
    <location>
        <begin position="1"/>
        <end position="19"/>
    </location>
</feature>
<dbReference type="PANTHER" id="PTHR31018:SF3">
    <property type="entry name" value="RECEPTOR PROTEIN-TYROSINE KINASE"/>
    <property type="match status" value="1"/>
</dbReference>
<dbReference type="AlphaFoldDB" id="A0A166V7Z8"/>
<dbReference type="Proteomes" id="UP000078544">
    <property type="component" value="Unassembled WGS sequence"/>
</dbReference>
<comment type="caution">
    <text evidence="5">The sequence shown here is derived from an EMBL/GenBank/DDBJ whole genome shotgun (WGS) entry which is preliminary data.</text>
</comment>
<dbReference type="STRING" id="1081109.A0A166V7Z8"/>
<evidence type="ECO:0000313" key="5">
    <source>
        <dbReference type="EMBL" id="OAA33370.1"/>
    </source>
</evidence>
<keyword evidence="2 4" id="KW-0732">Signal</keyword>
<evidence type="ECO:0000313" key="6">
    <source>
        <dbReference type="Proteomes" id="UP000078544"/>
    </source>
</evidence>
<comment type="subcellular location">
    <subcellularLocation>
        <location evidence="1">Cell envelope</location>
    </subcellularLocation>
</comment>
<dbReference type="GO" id="GO:0009986">
    <property type="term" value="C:cell surface"/>
    <property type="evidence" value="ECO:0007669"/>
    <property type="project" value="TreeGrafter"/>
</dbReference>